<dbReference type="GO" id="GO:1990195">
    <property type="term" value="C:macrolide transmembrane transporter complex"/>
    <property type="evidence" value="ECO:0007669"/>
    <property type="project" value="InterPro"/>
</dbReference>
<proteinExistence type="inferred from homology"/>
<keyword evidence="3" id="KW-0813">Transport</keyword>
<dbReference type="Gene3D" id="2.40.30.170">
    <property type="match status" value="1"/>
</dbReference>
<dbReference type="GO" id="GO:1990961">
    <property type="term" value="P:xenobiotic detoxification by transmembrane export across the plasma membrane"/>
    <property type="evidence" value="ECO:0007669"/>
    <property type="project" value="InterPro"/>
</dbReference>
<dbReference type="InterPro" id="IPR006143">
    <property type="entry name" value="RND_pump_MFP"/>
</dbReference>
<dbReference type="InterPro" id="IPR058627">
    <property type="entry name" value="MdtA-like_C"/>
</dbReference>
<keyword evidence="4 5" id="KW-0175">Coiled coil</keyword>
<dbReference type="PATRIC" id="fig|50340.43.peg.1420"/>
<reference evidence="8 9" key="1">
    <citation type="journal article" date="2015" name="PLoS ONE">
        <title>Rice-Infecting Pseudomonas Genomes Are Highly Accessorized and Harbor Multiple Putative Virulence Mechanisms to Cause Sheath Brown Rot.</title>
        <authorList>
            <person name="Quibod I.L."/>
            <person name="Grande G."/>
            <person name="Oreiro E.G."/>
            <person name="Borja F.N."/>
            <person name="Dossa G.S."/>
            <person name="Mauleon R."/>
            <person name="Cruz C.V."/>
            <person name="Oliva R."/>
        </authorList>
    </citation>
    <scope>NUCLEOTIDE SEQUENCE [LARGE SCALE GENOMIC DNA]</scope>
    <source>
        <strain evidence="8 9">IRRI 6609</strain>
    </source>
</reference>
<accession>A0A0N0E2T5</accession>
<dbReference type="Pfam" id="PF25967">
    <property type="entry name" value="RND-MFP_C"/>
    <property type="match status" value="1"/>
</dbReference>
<dbReference type="GO" id="GO:1990281">
    <property type="term" value="C:efflux pump complex"/>
    <property type="evidence" value="ECO:0007669"/>
    <property type="project" value="TreeGrafter"/>
</dbReference>
<protein>
    <submittedName>
        <fullName evidence="8">RND family efflux transporter, MFP subunit</fullName>
    </submittedName>
</protein>
<name>A0A0N0E2T5_9PSED</name>
<dbReference type="Gene3D" id="6.10.140.1990">
    <property type="match status" value="1"/>
</dbReference>
<comment type="caution">
    <text evidence="8">The sequence shown here is derived from an EMBL/GenBank/DDBJ whole genome shotgun (WGS) entry which is preliminary data.</text>
</comment>
<dbReference type="InterPro" id="IPR058625">
    <property type="entry name" value="MdtA-like_BSH"/>
</dbReference>
<feature type="domain" description="Multidrug resistance protein MdtA-like C-terminal permuted SH3" evidence="7">
    <location>
        <begin position="246"/>
        <end position="303"/>
    </location>
</feature>
<feature type="domain" description="Multidrug resistance protein MdtA-like barrel-sandwich hybrid" evidence="6">
    <location>
        <begin position="1"/>
        <end position="142"/>
    </location>
</feature>
<dbReference type="PANTHER" id="PTHR30469:SF33">
    <property type="entry name" value="SLR1207 PROTEIN"/>
    <property type="match status" value="1"/>
</dbReference>
<dbReference type="SUPFAM" id="SSF111369">
    <property type="entry name" value="HlyD-like secretion proteins"/>
    <property type="match status" value="1"/>
</dbReference>
<evidence type="ECO:0000256" key="1">
    <source>
        <dbReference type="ARBA" id="ARBA00004196"/>
    </source>
</evidence>
<evidence type="ECO:0000259" key="7">
    <source>
        <dbReference type="Pfam" id="PF25967"/>
    </source>
</evidence>
<evidence type="ECO:0000256" key="4">
    <source>
        <dbReference type="ARBA" id="ARBA00023054"/>
    </source>
</evidence>
<dbReference type="GO" id="GO:0019898">
    <property type="term" value="C:extrinsic component of membrane"/>
    <property type="evidence" value="ECO:0007669"/>
    <property type="project" value="InterPro"/>
</dbReference>
<dbReference type="Pfam" id="PF25917">
    <property type="entry name" value="BSH_RND"/>
    <property type="match status" value="1"/>
</dbReference>
<dbReference type="Gene3D" id="2.40.420.20">
    <property type="match status" value="1"/>
</dbReference>
<evidence type="ECO:0000313" key="8">
    <source>
        <dbReference type="EMBL" id="KPA89265.1"/>
    </source>
</evidence>
<sequence length="315" mass="33955">MQLHVQPGDIVAKGELLVEIDPSVLTAAVDAGRASLKALKARLLDQRAQHWLASQRLARLRVLAQNGATSLDDLQSAEATLTSTGAQIEQLQAEIVQTSATLKADEARLSYTKIYAPMAGTVISVDAREGQTLNANYQTPDILRIADLTKMTVWTEVSEADIDKIKPGMPAQFTTLSDDQRHWQGKVRQLLPAPPASMDIGASKGKMPANSKVVVYTVLFDVDNADTALLPQMTAQVVFTRQLAKNTLTVPISALSLTGTGQDQYTARVQQADGSVDVRHVRIGVRNRDTAQVLEGLTPGDVVLQNENNKTGPNG</sequence>
<dbReference type="AlphaFoldDB" id="A0A0N0E2T5"/>
<dbReference type="NCBIfam" id="TIGR01730">
    <property type="entry name" value="RND_mfp"/>
    <property type="match status" value="1"/>
</dbReference>
<evidence type="ECO:0000256" key="5">
    <source>
        <dbReference type="SAM" id="Coils"/>
    </source>
</evidence>
<evidence type="ECO:0000256" key="2">
    <source>
        <dbReference type="ARBA" id="ARBA00009477"/>
    </source>
</evidence>
<dbReference type="STRING" id="50340.PF66_04116"/>
<dbReference type="Proteomes" id="UP000037931">
    <property type="component" value="Unassembled WGS sequence"/>
</dbReference>
<evidence type="ECO:0000259" key="6">
    <source>
        <dbReference type="Pfam" id="PF25917"/>
    </source>
</evidence>
<comment type="subcellular location">
    <subcellularLocation>
        <location evidence="1">Cell envelope</location>
    </subcellularLocation>
</comment>
<dbReference type="EMBL" id="JSYZ01000016">
    <property type="protein sequence ID" value="KPA89265.1"/>
    <property type="molecule type" value="Genomic_DNA"/>
</dbReference>
<gene>
    <name evidence="8" type="ORF">PF66_04116</name>
</gene>
<evidence type="ECO:0000313" key="9">
    <source>
        <dbReference type="Proteomes" id="UP000037931"/>
    </source>
</evidence>
<dbReference type="Gene3D" id="2.40.50.100">
    <property type="match status" value="1"/>
</dbReference>
<comment type="similarity">
    <text evidence="2">Belongs to the membrane fusion protein (MFP) (TC 8.A.1) family.</text>
</comment>
<dbReference type="GO" id="GO:0015562">
    <property type="term" value="F:efflux transmembrane transporter activity"/>
    <property type="evidence" value="ECO:0007669"/>
    <property type="project" value="TreeGrafter"/>
</dbReference>
<organism evidence="8 9">
    <name type="scientific">Pseudomonas asplenii</name>
    <dbReference type="NCBI Taxonomy" id="53407"/>
    <lineage>
        <taxon>Bacteria</taxon>
        <taxon>Pseudomonadati</taxon>
        <taxon>Pseudomonadota</taxon>
        <taxon>Gammaproteobacteria</taxon>
        <taxon>Pseudomonadales</taxon>
        <taxon>Pseudomonadaceae</taxon>
        <taxon>Pseudomonas</taxon>
    </lineage>
</organism>
<dbReference type="PANTHER" id="PTHR30469">
    <property type="entry name" value="MULTIDRUG RESISTANCE PROTEIN MDTA"/>
    <property type="match status" value="1"/>
</dbReference>
<dbReference type="InterPro" id="IPR030190">
    <property type="entry name" value="MacA_alpha-hairpin_sf"/>
</dbReference>
<feature type="coiled-coil region" evidence="5">
    <location>
        <begin position="74"/>
        <end position="108"/>
    </location>
</feature>
<evidence type="ECO:0000256" key="3">
    <source>
        <dbReference type="ARBA" id="ARBA00022448"/>
    </source>
</evidence>
<keyword evidence="9" id="KW-1185">Reference proteome</keyword>
<dbReference type="GO" id="GO:0030313">
    <property type="term" value="C:cell envelope"/>
    <property type="evidence" value="ECO:0007669"/>
    <property type="project" value="UniProtKB-SubCell"/>
</dbReference>